<organism evidence="3 4">
    <name type="scientific">Dentiradicibacter hellwigii</name>
    <dbReference type="NCBI Taxonomy" id="3149053"/>
    <lineage>
        <taxon>Bacteria</taxon>
        <taxon>Pseudomonadati</taxon>
        <taxon>Pseudomonadota</taxon>
        <taxon>Betaproteobacteria</taxon>
        <taxon>Rhodocyclales</taxon>
        <taxon>Rhodocyclaceae</taxon>
        <taxon>Dentiradicibacter</taxon>
    </lineage>
</organism>
<evidence type="ECO:0000313" key="4">
    <source>
        <dbReference type="Proteomes" id="UP001574673"/>
    </source>
</evidence>
<protein>
    <submittedName>
        <fullName evidence="3">Type II toxin-antitoxin system RatA family toxin</fullName>
    </submittedName>
</protein>
<sequence>MVKVERSLLIAHSAQRMFDLVEDIEAYPDFLPWCARTEVSHRDAASTVATLYVDYLGARAHFTTRNDKRPPQSMRLKLVDGPFHQLEGLWHFKSLADNACKIEFRLGYEFSGRLFSAVIGPVFGHICDTMVDAFAQRANEVYGEGYV</sequence>
<gene>
    <name evidence="3" type="ORF">ABCS64_04120</name>
</gene>
<reference evidence="4" key="1">
    <citation type="submission" date="2024-06" db="EMBL/GenBank/DDBJ databases">
        <title>Radixoralia hellwigii gen. nov., sp nov., isolated from a root canal in the human oral cavity.</title>
        <authorList>
            <person name="Bartsch S."/>
            <person name="Wittmer A."/>
            <person name="Schulz A.-K."/>
            <person name="Neumann-Schaal M."/>
            <person name="Wolf J."/>
            <person name="Gronow S."/>
            <person name="Tennert C."/>
            <person name="Haecker G."/>
            <person name="Cieplik F."/>
            <person name="Al-Ahmad A."/>
        </authorList>
    </citation>
    <scope>NUCLEOTIDE SEQUENCE [LARGE SCALE GENOMIC DNA]</scope>
    <source>
        <strain evidence="4">Wk13</strain>
    </source>
</reference>
<dbReference type="InterPro" id="IPR005031">
    <property type="entry name" value="COQ10_START"/>
</dbReference>
<accession>A0ABV4UE72</accession>
<dbReference type="Gene3D" id="3.30.530.20">
    <property type="match status" value="1"/>
</dbReference>
<keyword evidence="4" id="KW-1185">Reference proteome</keyword>
<comment type="caution">
    <text evidence="3">The sequence shown here is derived from an EMBL/GenBank/DDBJ whole genome shotgun (WGS) entry which is preliminary data.</text>
</comment>
<dbReference type="EMBL" id="JBEUWX010000002">
    <property type="protein sequence ID" value="MFA9949520.1"/>
    <property type="molecule type" value="Genomic_DNA"/>
</dbReference>
<dbReference type="Pfam" id="PF03364">
    <property type="entry name" value="Polyketide_cyc"/>
    <property type="match status" value="1"/>
</dbReference>
<dbReference type="PANTHER" id="PTHR12901">
    <property type="entry name" value="SPERM PROTEIN HOMOLOG"/>
    <property type="match status" value="1"/>
</dbReference>
<dbReference type="Proteomes" id="UP001574673">
    <property type="component" value="Unassembled WGS sequence"/>
</dbReference>
<dbReference type="InterPro" id="IPR044996">
    <property type="entry name" value="COQ10-like"/>
</dbReference>
<evidence type="ECO:0000313" key="3">
    <source>
        <dbReference type="EMBL" id="MFA9949520.1"/>
    </source>
</evidence>
<name>A0ABV4UE72_9RHOO</name>
<dbReference type="SUPFAM" id="SSF55961">
    <property type="entry name" value="Bet v1-like"/>
    <property type="match status" value="1"/>
</dbReference>
<dbReference type="PANTHER" id="PTHR12901:SF10">
    <property type="entry name" value="COENZYME Q-BINDING PROTEIN COQ10, MITOCHONDRIAL"/>
    <property type="match status" value="1"/>
</dbReference>
<evidence type="ECO:0000259" key="2">
    <source>
        <dbReference type="Pfam" id="PF03364"/>
    </source>
</evidence>
<proteinExistence type="inferred from homology"/>
<evidence type="ECO:0000256" key="1">
    <source>
        <dbReference type="ARBA" id="ARBA00008918"/>
    </source>
</evidence>
<dbReference type="CDD" id="cd07813">
    <property type="entry name" value="COQ10p_like"/>
    <property type="match status" value="1"/>
</dbReference>
<comment type="similarity">
    <text evidence="1">Belongs to the ribosome association toxin RatA family.</text>
</comment>
<dbReference type="InterPro" id="IPR023393">
    <property type="entry name" value="START-like_dom_sf"/>
</dbReference>
<feature type="domain" description="Coenzyme Q-binding protein COQ10 START" evidence="2">
    <location>
        <begin position="10"/>
        <end position="134"/>
    </location>
</feature>